<keyword evidence="1" id="KW-0479">Metal-binding</keyword>
<dbReference type="Proteomes" id="UP001595896">
    <property type="component" value="Unassembled WGS sequence"/>
</dbReference>
<organism evidence="4 5">
    <name type="scientific">Bacillus daqingensis</name>
    <dbReference type="NCBI Taxonomy" id="872396"/>
    <lineage>
        <taxon>Bacteria</taxon>
        <taxon>Bacillati</taxon>
        <taxon>Bacillota</taxon>
        <taxon>Bacilli</taxon>
        <taxon>Bacillales</taxon>
        <taxon>Bacillaceae</taxon>
        <taxon>Bacillus</taxon>
    </lineage>
</organism>
<dbReference type="CDD" id="cd10917">
    <property type="entry name" value="CE4_NodB_like_6s_7s"/>
    <property type="match status" value="1"/>
</dbReference>
<keyword evidence="2 4" id="KW-0378">Hydrolase</keyword>
<evidence type="ECO:0000313" key="4">
    <source>
        <dbReference type="EMBL" id="MFC4735721.1"/>
    </source>
</evidence>
<dbReference type="EMBL" id="JBHSGK010000003">
    <property type="protein sequence ID" value="MFC4735721.1"/>
    <property type="molecule type" value="Genomic_DNA"/>
</dbReference>
<dbReference type="EC" id="3.-.-.-" evidence="4"/>
<comment type="caution">
    <text evidence="4">The sequence shown here is derived from an EMBL/GenBank/DDBJ whole genome shotgun (WGS) entry which is preliminary data.</text>
</comment>
<accession>A0ABV9NU20</accession>
<reference evidence="5" key="1">
    <citation type="journal article" date="2019" name="Int. J. Syst. Evol. Microbiol.">
        <title>The Global Catalogue of Microorganisms (GCM) 10K type strain sequencing project: providing services to taxonomists for standard genome sequencing and annotation.</title>
        <authorList>
            <consortium name="The Broad Institute Genomics Platform"/>
            <consortium name="The Broad Institute Genome Sequencing Center for Infectious Disease"/>
            <person name="Wu L."/>
            <person name="Ma J."/>
        </authorList>
    </citation>
    <scope>NUCLEOTIDE SEQUENCE [LARGE SCALE GENOMIC DNA]</scope>
    <source>
        <strain evidence="5">JCM 12165</strain>
    </source>
</reference>
<keyword evidence="5" id="KW-1185">Reference proteome</keyword>
<evidence type="ECO:0000256" key="2">
    <source>
        <dbReference type="ARBA" id="ARBA00022801"/>
    </source>
</evidence>
<dbReference type="RefSeq" id="WP_377908565.1">
    <property type="nucleotide sequence ID" value="NZ_JBHSGK010000003.1"/>
</dbReference>
<dbReference type="PROSITE" id="PS51677">
    <property type="entry name" value="NODB"/>
    <property type="match status" value="1"/>
</dbReference>
<dbReference type="Pfam" id="PF01522">
    <property type="entry name" value="Polysacc_deac_1"/>
    <property type="match status" value="1"/>
</dbReference>
<dbReference type="PANTHER" id="PTHR10587">
    <property type="entry name" value="GLYCOSYL TRANSFERASE-RELATED"/>
    <property type="match status" value="1"/>
</dbReference>
<protein>
    <submittedName>
        <fullName evidence="4">Polysaccharide deacetylase family protein</fullName>
        <ecNumber evidence="4">3.-.-.-</ecNumber>
    </submittedName>
</protein>
<sequence length="182" mass="21040">MLLTFDDGPGRQTEEIVSILNHYHVKALFFWQGHLLHHKRPFDKVLQSGHVIGTHAHHHIDLTKQHPDRVRYQLRTGKRELENLTGQSVTYFRPPYGKLNRTVRDAAEELKLETILWNTSSYDWDPQMNAELIIERASAAKPNSIILLHEKKVTVQALPGIIEALRANGQQLLNRSDQLPFF</sequence>
<evidence type="ECO:0000313" key="5">
    <source>
        <dbReference type="Proteomes" id="UP001595896"/>
    </source>
</evidence>
<dbReference type="SUPFAM" id="SSF88713">
    <property type="entry name" value="Glycoside hydrolase/deacetylase"/>
    <property type="match status" value="1"/>
</dbReference>
<dbReference type="InterPro" id="IPR002509">
    <property type="entry name" value="NODB_dom"/>
</dbReference>
<gene>
    <name evidence="4" type="ORF">ACFO4L_03895</name>
</gene>
<dbReference type="InterPro" id="IPR050248">
    <property type="entry name" value="Polysacc_deacetylase_ArnD"/>
</dbReference>
<evidence type="ECO:0000256" key="1">
    <source>
        <dbReference type="ARBA" id="ARBA00022723"/>
    </source>
</evidence>
<dbReference type="InterPro" id="IPR011330">
    <property type="entry name" value="Glyco_hydro/deAcase_b/a-brl"/>
</dbReference>
<dbReference type="GO" id="GO:0016787">
    <property type="term" value="F:hydrolase activity"/>
    <property type="evidence" value="ECO:0007669"/>
    <property type="project" value="UniProtKB-KW"/>
</dbReference>
<name>A0ABV9NU20_9BACI</name>
<evidence type="ECO:0000259" key="3">
    <source>
        <dbReference type="PROSITE" id="PS51677"/>
    </source>
</evidence>
<proteinExistence type="predicted"/>
<dbReference type="Gene3D" id="3.20.20.370">
    <property type="entry name" value="Glycoside hydrolase/deacetylase"/>
    <property type="match status" value="1"/>
</dbReference>
<feature type="domain" description="NodB homology" evidence="3">
    <location>
        <begin position="1"/>
        <end position="173"/>
    </location>
</feature>
<dbReference type="PANTHER" id="PTHR10587:SF133">
    <property type="entry name" value="CHITIN DEACETYLASE 1-RELATED"/>
    <property type="match status" value="1"/>
</dbReference>